<gene>
    <name evidence="1" type="ORF">EV132_101676</name>
</gene>
<dbReference type="RefSeq" id="WP_245505687.1">
    <property type="nucleotide sequence ID" value="NZ_SMBH01000001.1"/>
</dbReference>
<proteinExistence type="predicted"/>
<organism evidence="1 2">
    <name type="scientific">Rhizobium sullae</name>
    <name type="common">Rhizobium hedysari</name>
    <dbReference type="NCBI Taxonomy" id="50338"/>
    <lineage>
        <taxon>Bacteria</taxon>
        <taxon>Pseudomonadati</taxon>
        <taxon>Pseudomonadota</taxon>
        <taxon>Alphaproteobacteria</taxon>
        <taxon>Hyphomicrobiales</taxon>
        <taxon>Rhizobiaceae</taxon>
        <taxon>Rhizobium/Agrobacterium group</taxon>
        <taxon>Rhizobium</taxon>
    </lineage>
</organism>
<reference evidence="1 2" key="1">
    <citation type="submission" date="2019-03" db="EMBL/GenBank/DDBJ databases">
        <title>Genomic Encyclopedia of Type Strains, Phase IV (KMG-V): Genome sequencing to study the core and pangenomes of soil and plant-associated prokaryotes.</title>
        <authorList>
            <person name="Whitman W."/>
        </authorList>
    </citation>
    <scope>NUCLEOTIDE SEQUENCE [LARGE SCALE GENOMIC DNA]</scope>
    <source>
        <strain evidence="1 2">Hc14</strain>
    </source>
</reference>
<protein>
    <submittedName>
        <fullName evidence="1">Uncharacterized protein</fullName>
    </submittedName>
</protein>
<name>A0A4R3QHP4_RHISU</name>
<accession>A0A4R3QHP4</accession>
<dbReference type="EMBL" id="SMBH01000001">
    <property type="protein sequence ID" value="TCU20609.1"/>
    <property type="molecule type" value="Genomic_DNA"/>
</dbReference>
<dbReference type="Proteomes" id="UP000294576">
    <property type="component" value="Unassembled WGS sequence"/>
</dbReference>
<sequence length="87" mass="9714">MEEARHDPAVTNIRCVTVVADGVEIGTPRQLANLLGTEDALVWNHHEGHMDWCLCAIDVAKSLHGTGMKWRDHSGNLLIERTIHNHV</sequence>
<evidence type="ECO:0000313" key="2">
    <source>
        <dbReference type="Proteomes" id="UP000294576"/>
    </source>
</evidence>
<dbReference type="AlphaFoldDB" id="A0A4R3QHP4"/>
<comment type="caution">
    <text evidence="1">The sequence shown here is derived from an EMBL/GenBank/DDBJ whole genome shotgun (WGS) entry which is preliminary data.</text>
</comment>
<evidence type="ECO:0000313" key="1">
    <source>
        <dbReference type="EMBL" id="TCU20609.1"/>
    </source>
</evidence>